<dbReference type="EMBL" id="ABEU02000008">
    <property type="protein sequence ID" value="PNR50002.1"/>
    <property type="molecule type" value="Genomic_DNA"/>
</dbReference>
<reference evidence="2 4" key="1">
    <citation type="journal article" date="2008" name="Science">
        <title>The Physcomitrella genome reveals evolutionary insights into the conquest of land by plants.</title>
        <authorList>
            <person name="Rensing S."/>
            <person name="Lang D."/>
            <person name="Zimmer A."/>
            <person name="Terry A."/>
            <person name="Salamov A."/>
            <person name="Shapiro H."/>
            <person name="Nishiyama T."/>
            <person name="Perroud P.-F."/>
            <person name="Lindquist E."/>
            <person name="Kamisugi Y."/>
            <person name="Tanahashi T."/>
            <person name="Sakakibara K."/>
            <person name="Fujita T."/>
            <person name="Oishi K."/>
            <person name="Shin-I T."/>
            <person name="Kuroki Y."/>
            <person name="Toyoda A."/>
            <person name="Suzuki Y."/>
            <person name="Hashimoto A."/>
            <person name="Yamaguchi K."/>
            <person name="Sugano A."/>
            <person name="Kohara Y."/>
            <person name="Fujiyama A."/>
            <person name="Anterola A."/>
            <person name="Aoki S."/>
            <person name="Ashton N."/>
            <person name="Barbazuk W.B."/>
            <person name="Barker E."/>
            <person name="Bennetzen J."/>
            <person name="Bezanilla M."/>
            <person name="Blankenship R."/>
            <person name="Cho S.H."/>
            <person name="Dutcher S."/>
            <person name="Estelle M."/>
            <person name="Fawcett J.A."/>
            <person name="Gundlach H."/>
            <person name="Hanada K."/>
            <person name="Heyl A."/>
            <person name="Hicks K.A."/>
            <person name="Hugh J."/>
            <person name="Lohr M."/>
            <person name="Mayer K."/>
            <person name="Melkozernov A."/>
            <person name="Murata T."/>
            <person name="Nelson D."/>
            <person name="Pils B."/>
            <person name="Prigge M."/>
            <person name="Reiss B."/>
            <person name="Renner T."/>
            <person name="Rombauts S."/>
            <person name="Rushton P."/>
            <person name="Sanderfoot A."/>
            <person name="Schween G."/>
            <person name="Shiu S.-H."/>
            <person name="Stueber K."/>
            <person name="Theodoulou F.L."/>
            <person name="Tu H."/>
            <person name="Van de Peer Y."/>
            <person name="Verrier P.J."/>
            <person name="Waters E."/>
            <person name="Wood A."/>
            <person name="Yang L."/>
            <person name="Cove D."/>
            <person name="Cuming A."/>
            <person name="Hasebe M."/>
            <person name="Lucas S."/>
            <person name="Mishler D.B."/>
            <person name="Reski R."/>
            <person name="Grigoriev I."/>
            <person name="Quatrano R.S."/>
            <person name="Boore J.L."/>
        </authorList>
    </citation>
    <scope>NUCLEOTIDE SEQUENCE [LARGE SCALE GENOMIC DNA]</scope>
    <source>
        <strain evidence="3 4">cv. Gransden 2004</strain>
    </source>
</reference>
<dbReference type="AlphaFoldDB" id="A0A2K1K899"/>
<dbReference type="InterPro" id="IPR001763">
    <property type="entry name" value="Rhodanese-like_dom"/>
</dbReference>
<dbReference type="Pfam" id="PF00581">
    <property type="entry name" value="Rhodanese"/>
    <property type="match status" value="1"/>
</dbReference>
<dbReference type="InterPro" id="IPR036873">
    <property type="entry name" value="Rhodanese-like_dom_sf"/>
</dbReference>
<dbReference type="GeneID" id="112285551"/>
<dbReference type="Gramene" id="Pp3c8_21720V3.2">
    <property type="protein sequence ID" value="Pp3c8_21720V3.2"/>
    <property type="gene ID" value="Pp3c8_21720"/>
</dbReference>
<dbReference type="SUPFAM" id="SSF52821">
    <property type="entry name" value="Rhodanese/Cell cycle control phosphatase"/>
    <property type="match status" value="1"/>
</dbReference>
<protein>
    <recommendedName>
        <fullName evidence="1">Rhodanese domain-containing protein</fullName>
    </recommendedName>
</protein>
<name>A0A2K1K899_PHYPA</name>
<dbReference type="EnsemblPlants" id="Pp3c8_21720V3.1">
    <property type="protein sequence ID" value="Pp3c8_21720V3.1"/>
    <property type="gene ID" value="Pp3c8_21720"/>
</dbReference>
<dbReference type="PROSITE" id="PS50206">
    <property type="entry name" value="RHODANESE_3"/>
    <property type="match status" value="1"/>
</dbReference>
<dbReference type="Gene3D" id="3.40.250.10">
    <property type="entry name" value="Rhodanese-like domain"/>
    <property type="match status" value="1"/>
</dbReference>
<reference evidence="3" key="3">
    <citation type="submission" date="2020-12" db="UniProtKB">
        <authorList>
            <consortium name="EnsemblPlants"/>
        </authorList>
    </citation>
    <scope>IDENTIFICATION</scope>
</reference>
<organism evidence="2">
    <name type="scientific">Physcomitrium patens</name>
    <name type="common">Spreading-leaved earth moss</name>
    <name type="synonym">Physcomitrella patens</name>
    <dbReference type="NCBI Taxonomy" id="3218"/>
    <lineage>
        <taxon>Eukaryota</taxon>
        <taxon>Viridiplantae</taxon>
        <taxon>Streptophyta</taxon>
        <taxon>Embryophyta</taxon>
        <taxon>Bryophyta</taxon>
        <taxon>Bryophytina</taxon>
        <taxon>Bryopsida</taxon>
        <taxon>Funariidae</taxon>
        <taxon>Funariales</taxon>
        <taxon>Funariaceae</taxon>
        <taxon>Physcomitrium</taxon>
    </lineage>
</organism>
<evidence type="ECO:0000313" key="4">
    <source>
        <dbReference type="Proteomes" id="UP000006727"/>
    </source>
</evidence>
<dbReference type="Gramene" id="Pp3c8_21720V3.1">
    <property type="protein sequence ID" value="Pp3c8_21720V3.1"/>
    <property type="gene ID" value="Pp3c8_21720"/>
</dbReference>
<evidence type="ECO:0000259" key="1">
    <source>
        <dbReference type="PROSITE" id="PS50206"/>
    </source>
</evidence>
<dbReference type="CDD" id="cd00158">
    <property type="entry name" value="RHOD"/>
    <property type="match status" value="1"/>
</dbReference>
<dbReference type="OrthoDB" id="1890500at2759"/>
<evidence type="ECO:0000313" key="2">
    <source>
        <dbReference type="EMBL" id="PNR50002.1"/>
    </source>
</evidence>
<dbReference type="Proteomes" id="UP000006727">
    <property type="component" value="Chromosome 8"/>
</dbReference>
<dbReference type="EnsemblPlants" id="Pp3c8_21720V3.2">
    <property type="protein sequence ID" value="Pp3c8_21720V3.2"/>
    <property type="gene ID" value="Pp3c8_21720"/>
</dbReference>
<keyword evidence="4" id="KW-1185">Reference proteome</keyword>
<evidence type="ECO:0000313" key="3">
    <source>
        <dbReference type="EnsemblPlants" id="Pp3c8_21720V3.1"/>
    </source>
</evidence>
<accession>A0A2K1K899</accession>
<feature type="domain" description="Rhodanese" evidence="1">
    <location>
        <begin position="60"/>
        <end position="146"/>
    </location>
</feature>
<dbReference type="PaxDb" id="3218-PP1S134_56V6.1"/>
<dbReference type="RefSeq" id="XP_024382230.1">
    <property type="nucleotide sequence ID" value="XM_024526462.2"/>
</dbReference>
<proteinExistence type="predicted"/>
<reference evidence="2 4" key="2">
    <citation type="journal article" date="2018" name="Plant J.">
        <title>The Physcomitrella patens chromosome-scale assembly reveals moss genome structure and evolution.</title>
        <authorList>
            <person name="Lang D."/>
            <person name="Ullrich K.K."/>
            <person name="Murat F."/>
            <person name="Fuchs J."/>
            <person name="Jenkins J."/>
            <person name="Haas F.B."/>
            <person name="Piednoel M."/>
            <person name="Gundlach H."/>
            <person name="Van Bel M."/>
            <person name="Meyberg R."/>
            <person name="Vives C."/>
            <person name="Morata J."/>
            <person name="Symeonidi A."/>
            <person name="Hiss M."/>
            <person name="Muchero W."/>
            <person name="Kamisugi Y."/>
            <person name="Saleh O."/>
            <person name="Blanc G."/>
            <person name="Decker E.L."/>
            <person name="van Gessel N."/>
            <person name="Grimwood J."/>
            <person name="Hayes R.D."/>
            <person name="Graham S.W."/>
            <person name="Gunter L.E."/>
            <person name="McDaniel S.F."/>
            <person name="Hoernstein S.N.W."/>
            <person name="Larsson A."/>
            <person name="Li F.W."/>
            <person name="Perroud P.F."/>
            <person name="Phillips J."/>
            <person name="Ranjan P."/>
            <person name="Rokshar D.S."/>
            <person name="Rothfels C.J."/>
            <person name="Schneider L."/>
            <person name="Shu S."/>
            <person name="Stevenson D.W."/>
            <person name="Thummler F."/>
            <person name="Tillich M."/>
            <person name="Villarreal Aguilar J.C."/>
            <person name="Widiez T."/>
            <person name="Wong G.K."/>
            <person name="Wymore A."/>
            <person name="Zhang Y."/>
            <person name="Zimmer A.D."/>
            <person name="Quatrano R.S."/>
            <person name="Mayer K.F.X."/>
            <person name="Goodstein D."/>
            <person name="Casacuberta J.M."/>
            <person name="Vandepoele K."/>
            <person name="Reski R."/>
            <person name="Cuming A.C."/>
            <person name="Tuskan G.A."/>
            <person name="Maumus F."/>
            <person name="Salse J."/>
            <person name="Schmutz J."/>
            <person name="Rensing S.A."/>
        </authorList>
    </citation>
    <scope>NUCLEOTIDE SEQUENCE [LARGE SCALE GENOMIC DNA]</scope>
    <source>
        <strain evidence="3 4">cv. Gransden 2004</strain>
    </source>
</reference>
<sequence>MAVMSTEAGQQGGVCEMTDEEKRERLLRTYRALCEENFKGVPEISSEELLQILTHPCADVRASVVLVDCRSEAEQSVSIFPGAVTMIEAEQNLEKYKQVELIPYCAIGRRSGFFTKKILERNLGIKIRNHVGGILDWSHVKGPLVDPNTQQEIQRVHAGGAYHLKHLPSFGNLEILLPQES</sequence>
<dbReference type="KEGG" id="ppp:112285551"/>
<gene>
    <name evidence="3" type="primary">LOC112285551</name>
    <name evidence="2" type="ORF">PHYPA_011899</name>
</gene>
<dbReference type="OMA" id="LTHPCAD"/>